<evidence type="ECO:0000313" key="5">
    <source>
        <dbReference type="Proteomes" id="UP000037460"/>
    </source>
</evidence>
<dbReference type="OrthoDB" id="199599at2759"/>
<dbReference type="Pfam" id="PF00240">
    <property type="entry name" value="ubiquitin"/>
    <property type="match status" value="2"/>
</dbReference>
<evidence type="ECO:0000256" key="1">
    <source>
        <dbReference type="SAM" id="Coils"/>
    </source>
</evidence>
<evidence type="ECO:0000256" key="2">
    <source>
        <dbReference type="SAM" id="MobiDB-lite"/>
    </source>
</evidence>
<dbReference type="InterPro" id="IPR000626">
    <property type="entry name" value="Ubiquitin-like_dom"/>
</dbReference>
<dbReference type="InterPro" id="IPR029071">
    <property type="entry name" value="Ubiquitin-like_domsf"/>
</dbReference>
<dbReference type="Gene3D" id="3.10.20.90">
    <property type="entry name" value="Phosphatidylinositol 3-kinase Catalytic Subunit, Chain A, domain 1"/>
    <property type="match status" value="2"/>
</dbReference>
<gene>
    <name evidence="4" type="ORF">Ctob_008906</name>
</gene>
<sequence>MRLHVSGLGGKHDVDVTPEDSLRVVKQRLEPMAGLDADQMKLLVKGKQPDDAETVGALGLTDGAKVMLMRSQLGAKKAAAAAPAPASAGPSWLVVGAKVLYRAAGGTLEHATVRAVHMDDLTAPYYTIEFDGSERQTAGDRLLKPDDGAAPSTSAAAAAPAEAGAGSVTLTVMQGRRQLLLHCEPTSRVADLKALASGLVDGTPPTSMRLLSKGKEASDESTVEALGLCSGGKLMLLFRAGFHRAAVGAAVVRDAAPLLTDLRERIAATRHKVTKRLLRGAEALGELGGLSDEVAALAQDVTNAAPHEAAEAAARRTAQLAELENLAAELEEARRVEALAELRGQIGR</sequence>
<dbReference type="EMBL" id="JWZX01000815">
    <property type="protein sequence ID" value="KOO35580.1"/>
    <property type="molecule type" value="Genomic_DNA"/>
</dbReference>
<dbReference type="SMART" id="SM00213">
    <property type="entry name" value="UBQ"/>
    <property type="match status" value="2"/>
</dbReference>
<evidence type="ECO:0000313" key="4">
    <source>
        <dbReference type="EMBL" id="KOO35580.1"/>
    </source>
</evidence>
<keyword evidence="1" id="KW-0175">Coiled coil</keyword>
<feature type="region of interest" description="Disordered" evidence="2">
    <location>
        <begin position="138"/>
        <end position="160"/>
    </location>
</feature>
<evidence type="ECO:0000259" key="3">
    <source>
        <dbReference type="PROSITE" id="PS50053"/>
    </source>
</evidence>
<accession>A0A0M0K9T8</accession>
<dbReference type="AlphaFoldDB" id="A0A0M0K9T8"/>
<reference evidence="5" key="1">
    <citation type="journal article" date="2015" name="PLoS Genet.">
        <title>Genome Sequence and Transcriptome Analyses of Chrysochromulina tobin: Metabolic Tools for Enhanced Algal Fitness in the Prominent Order Prymnesiales (Haptophyceae).</title>
        <authorList>
            <person name="Hovde B.T."/>
            <person name="Deodato C.R."/>
            <person name="Hunsperger H.M."/>
            <person name="Ryken S.A."/>
            <person name="Yost W."/>
            <person name="Jha R.K."/>
            <person name="Patterson J."/>
            <person name="Monnat R.J. Jr."/>
            <person name="Barlow S.B."/>
            <person name="Starkenburg S.R."/>
            <person name="Cattolico R.A."/>
        </authorList>
    </citation>
    <scope>NUCLEOTIDE SEQUENCE</scope>
    <source>
        <strain evidence="5">CCMP291</strain>
    </source>
</reference>
<dbReference type="InterPro" id="IPR039773">
    <property type="entry name" value="BAG_chaperone_regulator"/>
</dbReference>
<dbReference type="SUPFAM" id="SSF54236">
    <property type="entry name" value="Ubiquitin-like"/>
    <property type="match status" value="2"/>
</dbReference>
<organism evidence="4 5">
    <name type="scientific">Chrysochromulina tobinii</name>
    <dbReference type="NCBI Taxonomy" id="1460289"/>
    <lineage>
        <taxon>Eukaryota</taxon>
        <taxon>Haptista</taxon>
        <taxon>Haptophyta</taxon>
        <taxon>Prymnesiophyceae</taxon>
        <taxon>Prymnesiales</taxon>
        <taxon>Chrysochromulinaceae</taxon>
        <taxon>Chrysochromulina</taxon>
    </lineage>
</organism>
<dbReference type="PANTHER" id="PTHR12329">
    <property type="entry name" value="BCL2-ASSOCIATED ATHANOGENE"/>
    <property type="match status" value="1"/>
</dbReference>
<proteinExistence type="predicted"/>
<dbReference type="PROSITE" id="PS50053">
    <property type="entry name" value="UBIQUITIN_2"/>
    <property type="match status" value="2"/>
</dbReference>
<feature type="domain" description="Ubiquitin-like" evidence="3">
    <location>
        <begin position="166"/>
        <end position="239"/>
    </location>
</feature>
<feature type="coiled-coil region" evidence="1">
    <location>
        <begin position="309"/>
        <end position="343"/>
    </location>
</feature>
<feature type="domain" description="Ubiquitin-like" evidence="3">
    <location>
        <begin position="1"/>
        <end position="75"/>
    </location>
</feature>
<keyword evidence="5" id="KW-1185">Reference proteome</keyword>
<dbReference type="Proteomes" id="UP000037460">
    <property type="component" value="Unassembled WGS sequence"/>
</dbReference>
<dbReference type="CDD" id="cd17039">
    <property type="entry name" value="Ubl_ubiquitin_like"/>
    <property type="match status" value="2"/>
</dbReference>
<protein>
    <recommendedName>
        <fullName evidence="3">Ubiquitin-like domain-containing protein</fullName>
    </recommendedName>
</protein>
<feature type="compositionally biased region" description="Basic and acidic residues" evidence="2">
    <location>
        <begin position="138"/>
        <end position="147"/>
    </location>
</feature>
<dbReference type="GO" id="GO:0051087">
    <property type="term" value="F:protein-folding chaperone binding"/>
    <property type="evidence" value="ECO:0007669"/>
    <property type="project" value="InterPro"/>
</dbReference>
<name>A0A0M0K9T8_9EUKA</name>
<feature type="compositionally biased region" description="Low complexity" evidence="2">
    <location>
        <begin position="148"/>
        <end position="160"/>
    </location>
</feature>
<comment type="caution">
    <text evidence="4">The sequence shown here is derived from an EMBL/GenBank/DDBJ whole genome shotgun (WGS) entry which is preliminary data.</text>
</comment>